<dbReference type="InterPro" id="IPR009282">
    <property type="entry name" value="DUF937"/>
</dbReference>
<dbReference type="InterPro" id="IPR050330">
    <property type="entry name" value="Bact_OuterMem_StrucFunc"/>
</dbReference>
<evidence type="ECO:0000313" key="7">
    <source>
        <dbReference type="Proteomes" id="UP000609064"/>
    </source>
</evidence>
<feature type="domain" description="OmpA-like" evidence="5">
    <location>
        <begin position="288"/>
        <end position="403"/>
    </location>
</feature>
<evidence type="ECO:0000313" key="6">
    <source>
        <dbReference type="EMBL" id="GGD46194.1"/>
    </source>
</evidence>
<protein>
    <recommendedName>
        <fullName evidence="5">OmpA-like domain-containing protein</fullName>
    </recommendedName>
</protein>
<keyword evidence="2 4" id="KW-0472">Membrane</keyword>
<evidence type="ECO:0000256" key="4">
    <source>
        <dbReference type="PROSITE-ProRule" id="PRU00473"/>
    </source>
</evidence>
<dbReference type="Gene3D" id="3.30.1330.60">
    <property type="entry name" value="OmpA-like domain"/>
    <property type="match status" value="1"/>
</dbReference>
<dbReference type="AlphaFoldDB" id="A0A917DJZ9"/>
<dbReference type="SUPFAM" id="SSF103088">
    <property type="entry name" value="OmpA-like"/>
    <property type="match status" value="1"/>
</dbReference>
<dbReference type="InterPro" id="IPR006665">
    <property type="entry name" value="OmpA-like"/>
</dbReference>
<evidence type="ECO:0000259" key="5">
    <source>
        <dbReference type="PROSITE" id="PS51123"/>
    </source>
</evidence>
<comment type="caution">
    <text evidence="6">The sequence shown here is derived from an EMBL/GenBank/DDBJ whole genome shotgun (WGS) entry which is preliminary data.</text>
</comment>
<comment type="subcellular location">
    <subcellularLocation>
        <location evidence="1">Cell outer membrane</location>
    </subcellularLocation>
</comment>
<reference evidence="6" key="2">
    <citation type="submission" date="2020-09" db="EMBL/GenBank/DDBJ databases">
        <authorList>
            <person name="Sun Q."/>
            <person name="Zhou Y."/>
        </authorList>
    </citation>
    <scope>NUCLEOTIDE SEQUENCE</scope>
    <source>
        <strain evidence="6">CGMCC 1.15958</strain>
    </source>
</reference>
<keyword evidence="3" id="KW-0998">Cell outer membrane</keyword>
<dbReference type="CDD" id="cd07185">
    <property type="entry name" value="OmpA_C-like"/>
    <property type="match status" value="1"/>
</dbReference>
<reference evidence="6" key="1">
    <citation type="journal article" date="2014" name="Int. J. Syst. Evol. Microbiol.">
        <title>Complete genome sequence of Corynebacterium casei LMG S-19264T (=DSM 44701T), isolated from a smear-ripened cheese.</title>
        <authorList>
            <consortium name="US DOE Joint Genome Institute (JGI-PGF)"/>
            <person name="Walter F."/>
            <person name="Albersmeier A."/>
            <person name="Kalinowski J."/>
            <person name="Ruckert C."/>
        </authorList>
    </citation>
    <scope>NUCLEOTIDE SEQUENCE</scope>
    <source>
        <strain evidence="6">CGMCC 1.15958</strain>
    </source>
</reference>
<dbReference type="Pfam" id="PF06078">
    <property type="entry name" value="DUF937"/>
    <property type="match status" value="1"/>
</dbReference>
<proteinExistence type="predicted"/>
<dbReference type="Pfam" id="PF00691">
    <property type="entry name" value="OmpA"/>
    <property type="match status" value="1"/>
</dbReference>
<name>A0A917DJZ9_9BACT</name>
<dbReference type="PROSITE" id="PS51123">
    <property type="entry name" value="OMPA_2"/>
    <property type="match status" value="1"/>
</dbReference>
<dbReference type="PANTHER" id="PTHR30329:SF21">
    <property type="entry name" value="LIPOPROTEIN YIAD-RELATED"/>
    <property type="match status" value="1"/>
</dbReference>
<dbReference type="InterPro" id="IPR006690">
    <property type="entry name" value="OMPA-like_CS"/>
</dbReference>
<dbReference type="InterPro" id="IPR006664">
    <property type="entry name" value="OMP_bac"/>
</dbReference>
<dbReference type="GO" id="GO:0009279">
    <property type="term" value="C:cell outer membrane"/>
    <property type="evidence" value="ECO:0007669"/>
    <property type="project" value="UniProtKB-SubCell"/>
</dbReference>
<dbReference type="PANTHER" id="PTHR30329">
    <property type="entry name" value="STATOR ELEMENT OF FLAGELLAR MOTOR COMPLEX"/>
    <property type="match status" value="1"/>
</dbReference>
<accession>A0A917DJZ9</accession>
<dbReference type="PROSITE" id="PS01068">
    <property type="entry name" value="OMPA_1"/>
    <property type="match status" value="1"/>
</dbReference>
<dbReference type="InterPro" id="IPR036737">
    <property type="entry name" value="OmpA-like_sf"/>
</dbReference>
<evidence type="ECO:0000256" key="3">
    <source>
        <dbReference type="ARBA" id="ARBA00023237"/>
    </source>
</evidence>
<dbReference type="PRINTS" id="PR01021">
    <property type="entry name" value="OMPADOMAIN"/>
</dbReference>
<organism evidence="6 7">
    <name type="scientific">Emticicia aquatilis</name>
    <dbReference type="NCBI Taxonomy" id="1537369"/>
    <lineage>
        <taxon>Bacteria</taxon>
        <taxon>Pseudomonadati</taxon>
        <taxon>Bacteroidota</taxon>
        <taxon>Cytophagia</taxon>
        <taxon>Cytophagales</taxon>
        <taxon>Leadbetterellaceae</taxon>
        <taxon>Emticicia</taxon>
    </lineage>
</organism>
<dbReference type="Proteomes" id="UP000609064">
    <property type="component" value="Unassembled WGS sequence"/>
</dbReference>
<gene>
    <name evidence="6" type="ORF">GCM10011514_07800</name>
</gene>
<evidence type="ECO:0000256" key="1">
    <source>
        <dbReference type="ARBA" id="ARBA00004442"/>
    </source>
</evidence>
<keyword evidence="7" id="KW-1185">Reference proteome</keyword>
<dbReference type="EMBL" id="BMKK01000001">
    <property type="protein sequence ID" value="GGD46194.1"/>
    <property type="molecule type" value="Genomic_DNA"/>
</dbReference>
<dbReference type="RefSeq" id="WP_188764705.1">
    <property type="nucleotide sequence ID" value="NZ_BMKK01000001.1"/>
</dbReference>
<evidence type="ECO:0000256" key="2">
    <source>
        <dbReference type="ARBA" id="ARBA00023136"/>
    </source>
</evidence>
<sequence>MDLLGLVKEQLTSTIVSKISSFLGESTENTNSALTSALPAILGGVMQKASTTQGASDLLNTIRTGGYDGSVLSNLGGLLDDVKSTSTLASLGSGLLGNIFGDKLGALSSLIANVSGIKSGSASSLLGLAAPILMNVLGKQVTSQGISTSGLASLLMSQKDAVKTALPAGIGSILNVGALGDFLGNPKATVTNTFEAADDNKKPNSWLPWLLLGGLLLGALYYWNSCRNTEEATVAQTTTETVATVDSAATQVVSSLKKTLSTGVELNFGEKSIENELISFIEDKSKPVDKTTWFNFRDLRFETGSAVIDSTSMQEVRNIAEILKAYPIDLKIGGYTDNVGKEAANQKLSADRATSVVNALVAMGIDAKRLSPEGYGSQFPVASNDTEEGRAQNRRIAVRVTQK</sequence>